<evidence type="ECO:0000256" key="3">
    <source>
        <dbReference type="ARBA" id="ARBA00022793"/>
    </source>
</evidence>
<dbReference type="Pfam" id="PF00278">
    <property type="entry name" value="Orn_DAP_Arg_deC"/>
    <property type="match status" value="1"/>
</dbReference>
<feature type="domain" description="Orn/DAP/Arg decarboxylase 2 C-terminal" evidence="13">
    <location>
        <begin position="95"/>
        <end position="416"/>
    </location>
</feature>
<dbReference type="GO" id="GO:0009507">
    <property type="term" value="C:chloroplast"/>
    <property type="evidence" value="ECO:0007669"/>
    <property type="project" value="TreeGrafter"/>
</dbReference>
<dbReference type="Proteomes" id="UP001163823">
    <property type="component" value="Chromosome 5"/>
</dbReference>
<dbReference type="InterPro" id="IPR000183">
    <property type="entry name" value="Orn/DAP/Arg_de-COase"/>
</dbReference>
<keyword evidence="2" id="KW-0028">Amino-acid biosynthesis</keyword>
<dbReference type="GO" id="GO:0008836">
    <property type="term" value="F:diaminopimelate decarboxylase activity"/>
    <property type="evidence" value="ECO:0007669"/>
    <property type="project" value="UniProtKB-EC"/>
</dbReference>
<evidence type="ECO:0000256" key="6">
    <source>
        <dbReference type="ARBA" id="ARBA00023239"/>
    </source>
</evidence>
<dbReference type="PANTHER" id="PTHR43727:SF2">
    <property type="entry name" value="GROUP IV DECARBOXYLASE"/>
    <property type="match status" value="1"/>
</dbReference>
<evidence type="ECO:0000256" key="5">
    <source>
        <dbReference type="ARBA" id="ARBA00023154"/>
    </source>
</evidence>
<dbReference type="KEGG" id="qsa:O6P43_011575"/>
<dbReference type="InterPro" id="IPR022644">
    <property type="entry name" value="De-COase2_N"/>
</dbReference>
<evidence type="ECO:0000256" key="12">
    <source>
        <dbReference type="PIRSR" id="PIRSR600183-50"/>
    </source>
</evidence>
<evidence type="ECO:0000256" key="11">
    <source>
        <dbReference type="ARBA" id="ARBA00066427"/>
    </source>
</evidence>
<dbReference type="Gene3D" id="3.20.20.10">
    <property type="entry name" value="Alanine racemase"/>
    <property type="match status" value="1"/>
</dbReference>
<keyword evidence="6" id="KW-0456">Lyase</keyword>
<feature type="modified residue" description="N6-(pyridoxal phosphate)lysine" evidence="12">
    <location>
        <position position="125"/>
    </location>
</feature>
<name>A0AAD7LZQ4_QUISA</name>
<dbReference type="SUPFAM" id="SSF50621">
    <property type="entry name" value="Alanine racemase C-terminal domain-like"/>
    <property type="match status" value="1"/>
</dbReference>
<dbReference type="EMBL" id="JARAOO010000005">
    <property type="protein sequence ID" value="KAJ7967294.1"/>
    <property type="molecule type" value="Genomic_DNA"/>
</dbReference>
<dbReference type="InterPro" id="IPR022643">
    <property type="entry name" value="De-COase2_C"/>
</dbReference>
<dbReference type="InterPro" id="IPR022653">
    <property type="entry name" value="De-COase2_pyr-phos_BS"/>
</dbReference>
<dbReference type="InterPro" id="IPR009006">
    <property type="entry name" value="Ala_racemase/Decarboxylase_C"/>
</dbReference>
<feature type="domain" description="Orn/DAP/Arg decarboxylase 2 N-terminal" evidence="14">
    <location>
        <begin position="184"/>
        <end position="325"/>
    </location>
</feature>
<dbReference type="PROSITE" id="PS00879">
    <property type="entry name" value="ODR_DC_2_2"/>
    <property type="match status" value="1"/>
</dbReference>
<dbReference type="FunFam" id="3.20.20.10:FF:000003">
    <property type="entry name" value="Diaminopimelate decarboxylase"/>
    <property type="match status" value="1"/>
</dbReference>
<dbReference type="Pfam" id="PF02784">
    <property type="entry name" value="Orn_Arg_deC_N"/>
    <property type="match status" value="1"/>
</dbReference>
<dbReference type="SUPFAM" id="SSF51419">
    <property type="entry name" value="PLP-binding barrel"/>
    <property type="match status" value="1"/>
</dbReference>
<evidence type="ECO:0000256" key="8">
    <source>
        <dbReference type="ARBA" id="ARBA00053571"/>
    </source>
</evidence>
<gene>
    <name evidence="15" type="ORF">O6P43_011575</name>
</gene>
<protein>
    <recommendedName>
        <fullName evidence="11">diaminopimelate decarboxylase</fullName>
        <ecNumber evidence="11">4.1.1.20</ecNumber>
    </recommendedName>
</protein>
<dbReference type="FunFam" id="2.40.37.10:FF:000003">
    <property type="entry name" value="Diaminopimelate decarboxylase"/>
    <property type="match status" value="1"/>
</dbReference>
<evidence type="ECO:0000256" key="9">
    <source>
        <dbReference type="ARBA" id="ARBA00060643"/>
    </source>
</evidence>
<dbReference type="GO" id="GO:0009089">
    <property type="term" value="P:lysine biosynthetic process via diaminopimelate"/>
    <property type="evidence" value="ECO:0007669"/>
    <property type="project" value="InterPro"/>
</dbReference>
<dbReference type="PRINTS" id="PR01181">
    <property type="entry name" value="DAPDCRBXLASE"/>
</dbReference>
<evidence type="ECO:0000256" key="10">
    <source>
        <dbReference type="ARBA" id="ARBA00060983"/>
    </source>
</evidence>
<dbReference type="PRINTS" id="PR01179">
    <property type="entry name" value="ODADCRBXLASE"/>
</dbReference>
<dbReference type="InterPro" id="IPR029066">
    <property type="entry name" value="PLP-binding_barrel"/>
</dbReference>
<comment type="pathway">
    <text evidence="9">Amino-acid biosynthesis; L-lysine biosynthesis via DAP pathway; L-lysine from DL-2,6-diaminopimelate: step 1/1.</text>
</comment>
<accession>A0AAD7LZQ4</accession>
<proteinExistence type="inferred from homology"/>
<evidence type="ECO:0000313" key="15">
    <source>
        <dbReference type="EMBL" id="KAJ7967294.1"/>
    </source>
</evidence>
<dbReference type="PROSITE" id="PS00878">
    <property type="entry name" value="ODR_DC_2_1"/>
    <property type="match status" value="1"/>
</dbReference>
<feature type="active site" description="Proton donor" evidence="12">
    <location>
        <position position="389"/>
    </location>
</feature>
<organism evidence="15 16">
    <name type="scientific">Quillaja saponaria</name>
    <name type="common">Soap bark tree</name>
    <dbReference type="NCBI Taxonomy" id="32244"/>
    <lineage>
        <taxon>Eukaryota</taxon>
        <taxon>Viridiplantae</taxon>
        <taxon>Streptophyta</taxon>
        <taxon>Embryophyta</taxon>
        <taxon>Tracheophyta</taxon>
        <taxon>Spermatophyta</taxon>
        <taxon>Magnoliopsida</taxon>
        <taxon>eudicotyledons</taxon>
        <taxon>Gunneridae</taxon>
        <taxon>Pentapetalae</taxon>
        <taxon>rosids</taxon>
        <taxon>fabids</taxon>
        <taxon>Fabales</taxon>
        <taxon>Quillajaceae</taxon>
        <taxon>Quillaja</taxon>
    </lineage>
</organism>
<keyword evidence="4 12" id="KW-0663">Pyridoxal phosphate</keyword>
<dbReference type="AlphaFoldDB" id="A0AAD7LZQ4"/>
<dbReference type="EC" id="4.1.1.20" evidence="11"/>
<keyword evidence="5" id="KW-0457">Lysine biosynthesis</keyword>
<comment type="caution">
    <text evidence="15">The sequence shown here is derived from an EMBL/GenBank/DDBJ whole genome shotgun (WGS) entry which is preliminary data.</text>
</comment>
<dbReference type="HAMAP" id="MF_02120">
    <property type="entry name" value="LysA"/>
    <property type="match status" value="1"/>
</dbReference>
<reference evidence="15" key="1">
    <citation type="journal article" date="2023" name="Science">
        <title>Elucidation of the pathway for biosynthesis of saponin adjuvants from the soapbark tree.</title>
        <authorList>
            <person name="Reed J."/>
            <person name="Orme A."/>
            <person name="El-Demerdash A."/>
            <person name="Owen C."/>
            <person name="Martin L.B.B."/>
            <person name="Misra R.C."/>
            <person name="Kikuchi S."/>
            <person name="Rejzek M."/>
            <person name="Martin A.C."/>
            <person name="Harkess A."/>
            <person name="Leebens-Mack J."/>
            <person name="Louveau T."/>
            <person name="Stephenson M.J."/>
            <person name="Osbourn A."/>
        </authorList>
    </citation>
    <scope>NUCLEOTIDE SEQUENCE</scope>
    <source>
        <strain evidence="15">S10</strain>
    </source>
</reference>
<evidence type="ECO:0000259" key="14">
    <source>
        <dbReference type="Pfam" id="PF02784"/>
    </source>
</evidence>
<dbReference type="InterPro" id="IPR022657">
    <property type="entry name" value="De-COase2_CS"/>
</dbReference>
<keyword evidence="3" id="KW-0210">Decarboxylase</keyword>
<evidence type="ECO:0000256" key="2">
    <source>
        <dbReference type="ARBA" id="ARBA00022605"/>
    </source>
</evidence>
<evidence type="ECO:0000256" key="7">
    <source>
        <dbReference type="ARBA" id="ARBA00050464"/>
    </source>
</evidence>
<comment type="similarity">
    <text evidence="10">Belongs to the Orn/Lys/Arg decarboxylase class-II family. LysA subfamily.</text>
</comment>
<comment type="catalytic activity">
    <reaction evidence="7">
        <text>meso-2,6-diaminopimelate + H(+) = L-lysine + CO2</text>
        <dbReference type="Rhea" id="RHEA:15101"/>
        <dbReference type="ChEBI" id="CHEBI:15378"/>
        <dbReference type="ChEBI" id="CHEBI:16526"/>
        <dbReference type="ChEBI" id="CHEBI:32551"/>
        <dbReference type="ChEBI" id="CHEBI:57791"/>
        <dbReference type="EC" id="4.1.1.20"/>
    </reaction>
</comment>
<evidence type="ECO:0000256" key="1">
    <source>
        <dbReference type="ARBA" id="ARBA00001933"/>
    </source>
</evidence>
<dbReference type="InterPro" id="IPR002986">
    <property type="entry name" value="DAP_deCOOHase_LysA"/>
</dbReference>
<dbReference type="PANTHER" id="PTHR43727">
    <property type="entry name" value="DIAMINOPIMELATE DECARBOXYLASE"/>
    <property type="match status" value="1"/>
</dbReference>
<comment type="function">
    <text evidence="8">Specifically catalyzes the decarboxylation of meso-diaminopimelate (meso-DAP) to L-lysine.</text>
</comment>
<evidence type="ECO:0000256" key="4">
    <source>
        <dbReference type="ARBA" id="ARBA00022898"/>
    </source>
</evidence>
<evidence type="ECO:0000313" key="16">
    <source>
        <dbReference type="Proteomes" id="UP001163823"/>
    </source>
</evidence>
<comment type="cofactor">
    <cofactor evidence="1 12">
        <name>pyridoxal 5'-phosphate</name>
        <dbReference type="ChEBI" id="CHEBI:597326"/>
    </cofactor>
</comment>
<evidence type="ECO:0000259" key="13">
    <source>
        <dbReference type="Pfam" id="PF00278"/>
    </source>
</evidence>
<sequence length="462" mass="51238">MAATHLSHSPFLPKTLKHPLNQNPFSQNPILPLKATSKPFFLRAVISQNPAKTLSQNPQQTQFQHCFTKSTDGFLYCEGLKVQDVMESVDRRPFYLYSKPQITRNVEAYRDALEGLRSIIGYAIKANNNLKILEHLRQLGCGAVLVSGNELRLALRAGFDPTRCIFNGNGKLFEDLVLAAQEGKRINVLLRINPDVDPQVHPYVATGNKNSKFGIRNEKLQWFLDVVKEHPNELKLVGAHCHLGSTITKVDIFRDAAALMVNYIDEIRAQGFEVDYLNIGGGLGIDYYHSGAVLPSPRDLIDTVRGTVLSRDLNLIIEPGRSLIANTCCFVNRVTGVKTNGTKNFIVIDGSMAELIRPSLYGAYQHIELVSPAPADAEISTFDVVGPVCESADFLGKDRELPTPAKGDGLIVHDAGAYCMSMASTYNLKMRPPEFWIEEGGSVAKIRHGETFEDHIRFFDGL</sequence>
<dbReference type="CDD" id="cd06828">
    <property type="entry name" value="PLPDE_III_DapDC"/>
    <property type="match status" value="1"/>
</dbReference>
<keyword evidence="16" id="KW-1185">Reference proteome</keyword>
<dbReference type="Gene3D" id="2.40.37.10">
    <property type="entry name" value="Lyase, Ornithine Decarboxylase, Chain A, domain 1"/>
    <property type="match status" value="1"/>
</dbReference>